<feature type="compositionally biased region" description="Polar residues" evidence="1">
    <location>
        <begin position="1"/>
        <end position="12"/>
    </location>
</feature>
<gene>
    <name evidence="2" type="ORF">GCM10007877_11800</name>
</gene>
<protein>
    <recommendedName>
        <fullName evidence="4">DUF3108 domain-containing protein</fullName>
    </recommendedName>
</protein>
<reference evidence="2 3" key="1">
    <citation type="journal article" date="2014" name="Int. J. Syst. Evol. Microbiol.">
        <title>Complete genome sequence of Corynebacterium casei LMG S-19264T (=DSM 44701T), isolated from a smear-ripened cheese.</title>
        <authorList>
            <consortium name="US DOE Joint Genome Institute (JGI-PGF)"/>
            <person name="Walter F."/>
            <person name="Albersmeier A."/>
            <person name="Kalinowski J."/>
            <person name="Ruckert C."/>
        </authorList>
    </citation>
    <scope>NUCLEOTIDE SEQUENCE [LARGE SCALE GENOMIC DNA]</scope>
    <source>
        <strain evidence="2 3">NBRC 110095</strain>
    </source>
</reference>
<feature type="region of interest" description="Disordered" evidence="1">
    <location>
        <begin position="1"/>
        <end position="25"/>
    </location>
</feature>
<dbReference type="Proteomes" id="UP001156870">
    <property type="component" value="Unassembled WGS sequence"/>
</dbReference>
<organism evidence="2 3">
    <name type="scientific">Marinibactrum halimedae</name>
    <dbReference type="NCBI Taxonomy" id="1444977"/>
    <lineage>
        <taxon>Bacteria</taxon>
        <taxon>Pseudomonadati</taxon>
        <taxon>Pseudomonadota</taxon>
        <taxon>Gammaproteobacteria</taxon>
        <taxon>Cellvibrionales</taxon>
        <taxon>Cellvibrionaceae</taxon>
        <taxon>Marinibactrum</taxon>
    </lineage>
</organism>
<evidence type="ECO:0000256" key="1">
    <source>
        <dbReference type="SAM" id="MobiDB-lite"/>
    </source>
</evidence>
<dbReference type="EMBL" id="BSPD01000030">
    <property type="protein sequence ID" value="GLS25466.1"/>
    <property type="molecule type" value="Genomic_DNA"/>
</dbReference>
<keyword evidence="3" id="KW-1185">Reference proteome</keyword>
<dbReference type="RefSeq" id="WP_232592031.1">
    <property type="nucleotide sequence ID" value="NZ_BSPD01000030.1"/>
</dbReference>
<proteinExistence type="predicted"/>
<dbReference type="AlphaFoldDB" id="A0AA37T7R4"/>
<evidence type="ECO:0000313" key="2">
    <source>
        <dbReference type="EMBL" id="GLS25466.1"/>
    </source>
</evidence>
<feature type="compositionally biased region" description="Polar residues" evidence="1">
    <location>
        <begin position="208"/>
        <end position="220"/>
    </location>
</feature>
<evidence type="ECO:0008006" key="4">
    <source>
        <dbReference type="Google" id="ProtNLM"/>
    </source>
</evidence>
<name>A0AA37T7R4_9GAMM</name>
<comment type="caution">
    <text evidence="2">The sequence shown here is derived from an EMBL/GenBank/DDBJ whole genome shotgun (WGS) entry which is preliminary data.</text>
</comment>
<dbReference type="InterPro" id="IPR021457">
    <property type="entry name" value="DUF3108"/>
</dbReference>
<accession>A0AA37T7R4</accession>
<evidence type="ECO:0000313" key="3">
    <source>
        <dbReference type="Proteomes" id="UP001156870"/>
    </source>
</evidence>
<feature type="region of interest" description="Disordered" evidence="1">
    <location>
        <begin position="200"/>
        <end position="220"/>
    </location>
</feature>
<dbReference type="Pfam" id="PF11306">
    <property type="entry name" value="DUF3108"/>
    <property type="match status" value="1"/>
</dbReference>
<sequence>MRFLQRSTLSNNRHNRHGNDIAGTKTDTITAQMTLNHRTRLQWLSLLGLMATPLSFATSLHETTSTPQPSTLLPEFTATYEAKYGGISVTATRSLTALDYNEYEFRFSVDSFFVDRTETTRFRWKKTQVSPISYQYLREGWGRDRQATLNFDWEKNTVLNNVQGQPWKMEIPPGTLDKLSYQLQVRRDLLDLQTSDKQALNERIHQPSPATEPQSGAGTDATDTLWQIGPYLIADGGILKHYQFQWLGQEVINTKLGQFRATKIRRIRSNDPKHHETLLWLADEWAYLLLRLQHHDEDQSYEINISTAAIDGIPVKGH</sequence>